<feature type="compositionally biased region" description="Polar residues" evidence="1">
    <location>
        <begin position="71"/>
        <end position="80"/>
    </location>
</feature>
<comment type="caution">
    <text evidence="2">The sequence shown here is derived from an EMBL/GenBank/DDBJ whole genome shotgun (WGS) entry which is preliminary data.</text>
</comment>
<evidence type="ECO:0000256" key="1">
    <source>
        <dbReference type="SAM" id="MobiDB-lite"/>
    </source>
</evidence>
<reference evidence="2 3" key="1">
    <citation type="submission" date="2016-10" db="EMBL/GenBank/DDBJ databases">
        <title>The genome of Paramicrosporidium saccamoebae is the missing link in understanding Cryptomycota and Microsporidia evolution.</title>
        <authorList>
            <person name="Quandt C.A."/>
            <person name="Beaudet D."/>
            <person name="Corsaro D."/>
            <person name="Michel R."/>
            <person name="Corradi N."/>
            <person name="James T."/>
        </authorList>
    </citation>
    <scope>NUCLEOTIDE SEQUENCE [LARGE SCALE GENOMIC DNA]</scope>
    <source>
        <strain evidence="2 3">KSL3</strain>
    </source>
</reference>
<accession>A0A2H9TPQ3</accession>
<keyword evidence="3" id="KW-1185">Reference proteome</keyword>
<gene>
    <name evidence="2" type="ORF">PSACC_00466</name>
</gene>
<feature type="region of interest" description="Disordered" evidence="1">
    <location>
        <begin position="39"/>
        <end position="120"/>
    </location>
</feature>
<evidence type="ECO:0000313" key="3">
    <source>
        <dbReference type="Proteomes" id="UP000240830"/>
    </source>
</evidence>
<sequence>MYRIVLCFIAYNERMSNNGDGIVVVAVAVGNEDLIVNNHFSNNNKSNKNNTNNSNNLLSSNSPNYPTPNTRQDGTSQKVENASDEIDPSDWSMPNSGLHKVAGIHPGRAPGCIRRQRQPT</sequence>
<dbReference type="Proteomes" id="UP000240830">
    <property type="component" value="Unassembled WGS sequence"/>
</dbReference>
<name>A0A2H9TPQ3_9FUNG</name>
<evidence type="ECO:0000313" key="2">
    <source>
        <dbReference type="EMBL" id="PJF19719.1"/>
    </source>
</evidence>
<feature type="compositionally biased region" description="Low complexity" evidence="1">
    <location>
        <begin position="39"/>
        <end position="70"/>
    </location>
</feature>
<proteinExistence type="predicted"/>
<dbReference type="EMBL" id="MTSL01000045">
    <property type="protein sequence ID" value="PJF19719.1"/>
    <property type="molecule type" value="Genomic_DNA"/>
</dbReference>
<dbReference type="AlphaFoldDB" id="A0A2H9TPQ3"/>
<protein>
    <submittedName>
        <fullName evidence="2">Uncharacterized protein</fullName>
    </submittedName>
</protein>
<organism evidence="2 3">
    <name type="scientific">Paramicrosporidium saccamoebae</name>
    <dbReference type="NCBI Taxonomy" id="1246581"/>
    <lineage>
        <taxon>Eukaryota</taxon>
        <taxon>Fungi</taxon>
        <taxon>Fungi incertae sedis</taxon>
        <taxon>Cryptomycota</taxon>
        <taxon>Cryptomycota incertae sedis</taxon>
        <taxon>Paramicrosporidium</taxon>
    </lineage>
</organism>